<dbReference type="SUPFAM" id="SSF53901">
    <property type="entry name" value="Thiolase-like"/>
    <property type="match status" value="1"/>
</dbReference>
<proteinExistence type="predicted"/>
<evidence type="ECO:0000259" key="1">
    <source>
        <dbReference type="Pfam" id="PF22691"/>
    </source>
</evidence>
<feature type="domain" description="Thiolase C-terminal" evidence="1">
    <location>
        <begin position="2"/>
        <end position="74"/>
    </location>
</feature>
<gene>
    <name evidence="2" type="ORF">S06H3_51725</name>
</gene>
<dbReference type="InterPro" id="IPR016039">
    <property type="entry name" value="Thiolase-like"/>
</dbReference>
<comment type="caution">
    <text evidence="2">The sequence shown here is derived from an EMBL/GenBank/DDBJ whole genome shotgun (WGS) entry which is preliminary data.</text>
</comment>
<protein>
    <recommendedName>
        <fullName evidence="1">Thiolase C-terminal domain-containing protein</fullName>
    </recommendedName>
</protein>
<sequence>MHGEIPMNPGGGLMGYGHPVGATGLMSTIECYYQLAGMIPEKHLSKKTEVPDANCGIVNSHAGTGTSISNFILRRH</sequence>
<dbReference type="AlphaFoldDB" id="X1N4X4"/>
<name>X1N4X4_9ZZZZ</name>
<evidence type="ECO:0000313" key="2">
    <source>
        <dbReference type="EMBL" id="GAI38628.1"/>
    </source>
</evidence>
<dbReference type="Gene3D" id="3.40.47.10">
    <property type="match status" value="1"/>
</dbReference>
<accession>X1N4X4</accession>
<dbReference type="InterPro" id="IPR055140">
    <property type="entry name" value="Thiolase_C_2"/>
</dbReference>
<reference evidence="2" key="1">
    <citation type="journal article" date="2014" name="Front. Microbiol.">
        <title>High frequency of phylogenetically diverse reductive dehalogenase-homologous genes in deep subseafloor sedimentary metagenomes.</title>
        <authorList>
            <person name="Kawai M."/>
            <person name="Futagami T."/>
            <person name="Toyoda A."/>
            <person name="Takaki Y."/>
            <person name="Nishi S."/>
            <person name="Hori S."/>
            <person name="Arai W."/>
            <person name="Tsubouchi T."/>
            <person name="Morono Y."/>
            <person name="Uchiyama I."/>
            <person name="Ito T."/>
            <person name="Fujiyama A."/>
            <person name="Inagaki F."/>
            <person name="Takami H."/>
        </authorList>
    </citation>
    <scope>NUCLEOTIDE SEQUENCE</scope>
    <source>
        <strain evidence="2">Expedition CK06-06</strain>
    </source>
</reference>
<organism evidence="2">
    <name type="scientific">marine sediment metagenome</name>
    <dbReference type="NCBI Taxonomy" id="412755"/>
    <lineage>
        <taxon>unclassified sequences</taxon>
        <taxon>metagenomes</taxon>
        <taxon>ecological metagenomes</taxon>
    </lineage>
</organism>
<dbReference type="GO" id="GO:0016746">
    <property type="term" value="F:acyltransferase activity"/>
    <property type="evidence" value="ECO:0007669"/>
    <property type="project" value="InterPro"/>
</dbReference>
<dbReference type="Pfam" id="PF22691">
    <property type="entry name" value="Thiolase_C_1"/>
    <property type="match status" value="1"/>
</dbReference>
<dbReference type="PANTHER" id="PTHR42870:SF6">
    <property type="entry name" value="ACETYL-COA C-ACYLTRANSFERASE"/>
    <property type="match status" value="1"/>
</dbReference>
<dbReference type="PANTHER" id="PTHR42870">
    <property type="entry name" value="ACETYL-COA C-ACETYLTRANSFERASE"/>
    <property type="match status" value="1"/>
</dbReference>
<dbReference type="EMBL" id="BARV01032844">
    <property type="protein sequence ID" value="GAI38628.1"/>
    <property type="molecule type" value="Genomic_DNA"/>
</dbReference>